<dbReference type="GO" id="GO:0006508">
    <property type="term" value="P:proteolysis"/>
    <property type="evidence" value="ECO:0007669"/>
    <property type="project" value="InterPro"/>
</dbReference>
<dbReference type="EMBL" id="JAAMPI010000812">
    <property type="protein sequence ID" value="KAF4628445.1"/>
    <property type="molecule type" value="Genomic_DNA"/>
</dbReference>
<dbReference type="InterPro" id="IPR056186">
    <property type="entry name" value="PDZ_CPAF-rel"/>
</dbReference>
<organism evidence="4 5">
    <name type="scientific">Cudoniella acicularis</name>
    <dbReference type="NCBI Taxonomy" id="354080"/>
    <lineage>
        <taxon>Eukaryota</taxon>
        <taxon>Fungi</taxon>
        <taxon>Dikarya</taxon>
        <taxon>Ascomycota</taxon>
        <taxon>Pezizomycotina</taxon>
        <taxon>Leotiomycetes</taxon>
        <taxon>Helotiales</taxon>
        <taxon>Tricladiaceae</taxon>
        <taxon>Cudoniella</taxon>
    </lineage>
</organism>
<proteinExistence type="predicted"/>
<comment type="caution">
    <text evidence="4">The sequence shown here is derived from an EMBL/GenBank/DDBJ whole genome shotgun (WGS) entry which is preliminary data.</text>
</comment>
<protein>
    <recommendedName>
        <fullName evidence="6">Tail specific protease domain-containing protein</fullName>
    </recommendedName>
</protein>
<name>A0A8H4RE52_9HELO</name>
<dbReference type="InterPro" id="IPR029045">
    <property type="entry name" value="ClpP/crotonase-like_dom_sf"/>
</dbReference>
<feature type="region of interest" description="Disordered" evidence="1">
    <location>
        <begin position="655"/>
        <end position="685"/>
    </location>
</feature>
<feature type="domain" description="CPAF-like PDZ" evidence="3">
    <location>
        <begin position="125"/>
        <end position="249"/>
    </location>
</feature>
<dbReference type="PANTHER" id="PTHR37049:SF5">
    <property type="entry name" value="TAIL SPECIFIC PROTEASE DOMAIN-CONTAINING PROTEIN"/>
    <property type="match status" value="1"/>
</dbReference>
<dbReference type="AlphaFoldDB" id="A0A8H4RE52"/>
<evidence type="ECO:0000259" key="3">
    <source>
        <dbReference type="Pfam" id="PF23658"/>
    </source>
</evidence>
<evidence type="ECO:0000313" key="5">
    <source>
        <dbReference type="Proteomes" id="UP000566819"/>
    </source>
</evidence>
<feature type="domain" description="Tail specific protease" evidence="2">
    <location>
        <begin position="316"/>
        <end position="372"/>
    </location>
</feature>
<dbReference type="GO" id="GO:0008236">
    <property type="term" value="F:serine-type peptidase activity"/>
    <property type="evidence" value="ECO:0007669"/>
    <property type="project" value="InterPro"/>
</dbReference>
<feature type="compositionally biased region" description="Low complexity" evidence="1">
    <location>
        <begin position="657"/>
        <end position="685"/>
    </location>
</feature>
<dbReference type="PANTHER" id="PTHR37049">
    <property type="entry name" value="PEPTIDASE S41 FAMILY PROTEIN"/>
    <property type="match status" value="1"/>
</dbReference>
<dbReference type="Gene3D" id="3.90.226.10">
    <property type="entry name" value="2-enoyl-CoA Hydratase, Chain A, domain 1"/>
    <property type="match status" value="1"/>
</dbReference>
<accession>A0A8H4RE52</accession>
<dbReference type="Pfam" id="PF03572">
    <property type="entry name" value="Peptidase_S41"/>
    <property type="match status" value="1"/>
</dbReference>
<dbReference type="OrthoDB" id="3534988at2759"/>
<evidence type="ECO:0000313" key="4">
    <source>
        <dbReference type="EMBL" id="KAF4628445.1"/>
    </source>
</evidence>
<dbReference type="InterPro" id="IPR052766">
    <property type="entry name" value="S41A_metabolite_peptidase"/>
</dbReference>
<gene>
    <name evidence="4" type="ORF">G7Y89_g9714</name>
</gene>
<dbReference type="Proteomes" id="UP000566819">
    <property type="component" value="Unassembled WGS sequence"/>
</dbReference>
<dbReference type="SUPFAM" id="SSF52096">
    <property type="entry name" value="ClpP/crotonase"/>
    <property type="match status" value="1"/>
</dbReference>
<dbReference type="InterPro" id="IPR005151">
    <property type="entry name" value="Tail-specific_protease"/>
</dbReference>
<evidence type="ECO:0008006" key="6">
    <source>
        <dbReference type="Google" id="ProtNLM"/>
    </source>
</evidence>
<sequence>MPSTNSILRLAIAVGVSDLPAISATLAYDCLRSVPINVTAAAGLINLYLPYLQFQSTLGWLKSPPPSYQQPATDIVGGFNDILTKVQSEQFTNEYDFEAAIQSLVTTAHDGHFGISLPLFKSFAFVAPWSFVTLSADGSALPGIYVAQDFFKISASTTSLPWNASAVTQVNGQNPVDFFSAYASKYAFGQIEPNGDWNLLFENPTRTVIGNVATFGNTGFFPDDLTLNLTFANGTSVSGEWTAKAEVNLTGVTSGQDFYNLQVAPSESSNSSTATAATSPKAKTQWGAPYPSPVAVQKDLGIGGYFTGYFLNETSIAVISLPSFDMDGAFALSFQQSLTAFLAECKTAGMKKLIIDVQSNGGGTVALGFDFFKQLFPTLVPFGGSQLHAIPALDAIGSTLFQSSPAFQESIQSRESPFSPFGNLDENLQAFTSWDEMFGPVSQNGDFVTTTLRNNFSDVDVTEAGSGFGIVISGYGNNSVVAPQYFQAEDILLLTDGYCASTCTVFAESLKTIAGVKQLALGGRPVTGLMQSVSGVRGSQVYAIASIAQTAVEVIQLNASAAAVLPPISDPPIAIDPAKSEFNIRNQIRKGSENVPLQFTYQAADCRLFYTGAMLADYTVLWQAAADAIWGNTTLCVQGSTGHPSAGNVTWVNAPNATTPGSLSTTGTTTNSTGTGTGSSASPTATQKSAAEGLAAAWSSLVLGGALAFAVMLL</sequence>
<keyword evidence="5" id="KW-1185">Reference proteome</keyword>
<evidence type="ECO:0000259" key="2">
    <source>
        <dbReference type="Pfam" id="PF03572"/>
    </source>
</evidence>
<evidence type="ECO:0000256" key="1">
    <source>
        <dbReference type="SAM" id="MobiDB-lite"/>
    </source>
</evidence>
<reference evidence="4 5" key="1">
    <citation type="submission" date="2020-03" db="EMBL/GenBank/DDBJ databases">
        <title>Draft Genome Sequence of Cudoniella acicularis.</title>
        <authorList>
            <person name="Buettner E."/>
            <person name="Kellner H."/>
        </authorList>
    </citation>
    <scope>NUCLEOTIDE SEQUENCE [LARGE SCALE GENOMIC DNA]</scope>
    <source>
        <strain evidence="4 5">DSM 108380</strain>
    </source>
</reference>
<dbReference type="Pfam" id="PF23658">
    <property type="entry name" value="PDZ_CPAF_rel"/>
    <property type="match status" value="1"/>
</dbReference>